<feature type="non-terminal residue" evidence="1">
    <location>
        <position position="1"/>
    </location>
</feature>
<sequence length="123" mass="13882">YANRRRIEAPWLLSVIKKDATSPVHSLCYVVIMIGSLERKNTREELAILPILEEILLNHFLPTDQQLIPFSGEPLVVEDLSKKALRTALNLLAERPEGEANLDFCWTSLLRMITSNCVISVPA</sequence>
<protein>
    <submittedName>
        <fullName evidence="1">Uncharacterized protein</fullName>
    </submittedName>
</protein>
<dbReference type="EMBL" id="WIXE01013708">
    <property type="protein sequence ID" value="KAK5974872.1"/>
    <property type="molecule type" value="Genomic_DNA"/>
</dbReference>
<reference evidence="1 2" key="1">
    <citation type="submission" date="2019-10" db="EMBL/GenBank/DDBJ databases">
        <title>Assembly and Annotation for the nematode Trichostrongylus colubriformis.</title>
        <authorList>
            <person name="Martin J."/>
        </authorList>
    </citation>
    <scope>NUCLEOTIDE SEQUENCE [LARGE SCALE GENOMIC DNA]</scope>
    <source>
        <strain evidence="1">G859</strain>
        <tissue evidence="1">Whole worm</tissue>
    </source>
</reference>
<proteinExistence type="predicted"/>
<name>A0AAN8F9U1_TRICO</name>
<keyword evidence="2" id="KW-1185">Reference proteome</keyword>
<dbReference type="AlphaFoldDB" id="A0AAN8F9U1"/>
<dbReference type="Proteomes" id="UP001331761">
    <property type="component" value="Unassembled WGS sequence"/>
</dbReference>
<evidence type="ECO:0000313" key="2">
    <source>
        <dbReference type="Proteomes" id="UP001331761"/>
    </source>
</evidence>
<gene>
    <name evidence="1" type="ORF">GCK32_018306</name>
</gene>
<accession>A0AAN8F9U1</accession>
<organism evidence="1 2">
    <name type="scientific">Trichostrongylus colubriformis</name>
    <name type="common">Black scour worm</name>
    <dbReference type="NCBI Taxonomy" id="6319"/>
    <lineage>
        <taxon>Eukaryota</taxon>
        <taxon>Metazoa</taxon>
        <taxon>Ecdysozoa</taxon>
        <taxon>Nematoda</taxon>
        <taxon>Chromadorea</taxon>
        <taxon>Rhabditida</taxon>
        <taxon>Rhabditina</taxon>
        <taxon>Rhabditomorpha</taxon>
        <taxon>Strongyloidea</taxon>
        <taxon>Trichostrongylidae</taxon>
        <taxon>Trichostrongylus</taxon>
    </lineage>
</organism>
<comment type="caution">
    <text evidence="1">The sequence shown here is derived from an EMBL/GenBank/DDBJ whole genome shotgun (WGS) entry which is preliminary data.</text>
</comment>
<evidence type="ECO:0000313" key="1">
    <source>
        <dbReference type="EMBL" id="KAK5974872.1"/>
    </source>
</evidence>